<evidence type="ECO:0000259" key="3">
    <source>
        <dbReference type="PROSITE" id="PS50113"/>
    </source>
</evidence>
<dbReference type="EMBL" id="AP022853">
    <property type="protein sequence ID" value="BCB26830.1"/>
    <property type="molecule type" value="Genomic_DNA"/>
</dbReference>
<dbReference type="PROSITE" id="PS50887">
    <property type="entry name" value="GGDEF"/>
    <property type="match status" value="1"/>
</dbReference>
<dbReference type="AlphaFoldDB" id="A0A6F8VBX5"/>
<dbReference type="NCBIfam" id="TIGR00254">
    <property type="entry name" value="GGDEF"/>
    <property type="match status" value="1"/>
</dbReference>
<dbReference type="RefSeq" id="WP_173063338.1">
    <property type="nucleotide sequence ID" value="NZ_AP022853.1"/>
</dbReference>
<dbReference type="Gene3D" id="3.40.190.10">
    <property type="entry name" value="Periplasmic binding protein-like II"/>
    <property type="match status" value="2"/>
</dbReference>
<dbReference type="NCBIfam" id="TIGR00229">
    <property type="entry name" value="sensory_box"/>
    <property type="match status" value="1"/>
</dbReference>
<dbReference type="PANTHER" id="PTHR46663:SF3">
    <property type="entry name" value="SLL0267 PROTEIN"/>
    <property type="match status" value="1"/>
</dbReference>
<dbReference type="InterPro" id="IPR043128">
    <property type="entry name" value="Rev_trsase/Diguanyl_cyclase"/>
</dbReference>
<dbReference type="PROSITE" id="PS50112">
    <property type="entry name" value="PAS"/>
    <property type="match status" value="1"/>
</dbReference>
<sequence>MSQFFRRLIASIFLLGITLPLLAAEPVRIGVLAFRPKPQTLAQWQPLAGVLQRAMPERNFVVEALDYPELEAAITRGELDFVLTNPGHYVLLAHRNGLSAPLATLISKDSGQPLSDFGGVVFSLAQRADIRTLTDLRGKTLATIGTSSLGGYQMQAYELTRKSVRLPQDARILTTGMPHDQVVAAVLAGRADAGFVRSGVLENMASEGKLDLNRLKILNRQDKPDFPLQVSTRLYPEWPFASLPNTDKDLARRVAAALFVLEKDAAVTRAMAIHGFTVPADYSPVEELLRELRQPPFEAAPAFTLQDVSARYQWQIFAGVIAGGLIVLLAIRLVLVNRRLAAARTRDHLLVSALEAVGNGVVITDTSAKIEWANTAFEPLTGYKPEEALGLRASELVKSGQQDQPFYAAMWSTILRGEVWRGEVVNRRKDGSLYDEELTIAPVKDESGTILHFVGIKHDITERKKTEERILHLAQYDVLTDLPNRALLNDRLQQAIAAARRDGTGLALMLIDLDKFKPINDTLGHDVGDLLLKEVARRLRGCVRESDTVARIGGDEFVVLLRTVAHVPDAKAVAEKIRNTLNQPFELAGHRLSISSSTGIALYPEHGSSEVELSKNADIAMYHAKENGRDNVQAFQPEMLDGRDAA</sequence>
<evidence type="ECO:0000313" key="6">
    <source>
        <dbReference type="Proteomes" id="UP000502260"/>
    </source>
</evidence>
<dbReference type="CDD" id="cd00130">
    <property type="entry name" value="PAS"/>
    <property type="match status" value="1"/>
</dbReference>
<gene>
    <name evidence="5" type="ORF">SKTS_17160</name>
</gene>
<keyword evidence="1" id="KW-0472">Membrane</keyword>
<dbReference type="InterPro" id="IPR000160">
    <property type="entry name" value="GGDEF_dom"/>
</dbReference>
<feature type="domain" description="PAS" evidence="2">
    <location>
        <begin position="346"/>
        <end position="390"/>
    </location>
</feature>
<proteinExistence type="predicted"/>
<dbReference type="Pfam" id="PF12974">
    <property type="entry name" value="Phosphonate-bd"/>
    <property type="match status" value="1"/>
</dbReference>
<dbReference type="InterPro" id="IPR001610">
    <property type="entry name" value="PAC"/>
</dbReference>
<evidence type="ECO:0000256" key="1">
    <source>
        <dbReference type="SAM" id="Phobius"/>
    </source>
</evidence>
<dbReference type="InterPro" id="IPR035965">
    <property type="entry name" value="PAS-like_dom_sf"/>
</dbReference>
<dbReference type="PROSITE" id="PS50113">
    <property type="entry name" value="PAC"/>
    <property type="match status" value="1"/>
</dbReference>
<dbReference type="InterPro" id="IPR000700">
    <property type="entry name" value="PAS-assoc_C"/>
</dbReference>
<evidence type="ECO:0000259" key="2">
    <source>
        <dbReference type="PROSITE" id="PS50112"/>
    </source>
</evidence>
<keyword evidence="6" id="KW-1185">Reference proteome</keyword>
<dbReference type="Pfam" id="PF00990">
    <property type="entry name" value="GGDEF"/>
    <property type="match status" value="1"/>
</dbReference>
<dbReference type="SUPFAM" id="SSF55073">
    <property type="entry name" value="Nucleotide cyclase"/>
    <property type="match status" value="1"/>
</dbReference>
<dbReference type="InterPro" id="IPR029787">
    <property type="entry name" value="Nucleotide_cyclase"/>
</dbReference>
<dbReference type="Gene3D" id="3.30.70.270">
    <property type="match status" value="1"/>
</dbReference>
<dbReference type="KEGG" id="slac:SKTS_17160"/>
<evidence type="ECO:0000259" key="4">
    <source>
        <dbReference type="PROSITE" id="PS50887"/>
    </source>
</evidence>
<dbReference type="CDD" id="cd01949">
    <property type="entry name" value="GGDEF"/>
    <property type="match status" value="1"/>
</dbReference>
<dbReference type="SUPFAM" id="SSF55785">
    <property type="entry name" value="PYP-like sensor domain (PAS domain)"/>
    <property type="match status" value="1"/>
</dbReference>
<dbReference type="Gene3D" id="3.30.450.20">
    <property type="entry name" value="PAS domain"/>
    <property type="match status" value="1"/>
</dbReference>
<dbReference type="SMART" id="SM00267">
    <property type="entry name" value="GGDEF"/>
    <property type="match status" value="1"/>
</dbReference>
<dbReference type="PANTHER" id="PTHR46663">
    <property type="entry name" value="DIGUANYLATE CYCLASE DGCT-RELATED"/>
    <property type="match status" value="1"/>
</dbReference>
<organism evidence="5 6">
    <name type="scientific">Sulfurimicrobium lacus</name>
    <dbReference type="NCBI Taxonomy" id="2715678"/>
    <lineage>
        <taxon>Bacteria</taxon>
        <taxon>Pseudomonadati</taxon>
        <taxon>Pseudomonadota</taxon>
        <taxon>Betaproteobacteria</taxon>
        <taxon>Nitrosomonadales</taxon>
        <taxon>Sulfuricellaceae</taxon>
        <taxon>Sulfurimicrobium</taxon>
    </lineage>
</organism>
<feature type="transmembrane region" description="Helical" evidence="1">
    <location>
        <begin position="314"/>
        <end position="335"/>
    </location>
</feature>
<dbReference type="SUPFAM" id="SSF53850">
    <property type="entry name" value="Periplasmic binding protein-like II"/>
    <property type="match status" value="1"/>
</dbReference>
<dbReference type="SMART" id="SM00086">
    <property type="entry name" value="PAC"/>
    <property type="match status" value="1"/>
</dbReference>
<name>A0A6F8VBX5_9PROT</name>
<evidence type="ECO:0000313" key="5">
    <source>
        <dbReference type="EMBL" id="BCB26830.1"/>
    </source>
</evidence>
<keyword evidence="1" id="KW-1133">Transmembrane helix</keyword>
<protein>
    <recommendedName>
        <fullName evidence="7">Diguanylate cyclase</fullName>
    </recommendedName>
</protein>
<dbReference type="InterPro" id="IPR000014">
    <property type="entry name" value="PAS"/>
</dbReference>
<dbReference type="Pfam" id="PF13426">
    <property type="entry name" value="PAS_9"/>
    <property type="match status" value="1"/>
</dbReference>
<feature type="domain" description="PAC" evidence="3">
    <location>
        <begin position="420"/>
        <end position="472"/>
    </location>
</feature>
<dbReference type="GO" id="GO:0003824">
    <property type="term" value="F:catalytic activity"/>
    <property type="evidence" value="ECO:0007669"/>
    <property type="project" value="UniProtKB-ARBA"/>
</dbReference>
<dbReference type="Proteomes" id="UP000502260">
    <property type="component" value="Chromosome"/>
</dbReference>
<dbReference type="InterPro" id="IPR052163">
    <property type="entry name" value="DGC-Regulatory_Protein"/>
</dbReference>
<dbReference type="FunFam" id="3.30.70.270:FF:000001">
    <property type="entry name" value="Diguanylate cyclase domain protein"/>
    <property type="match status" value="1"/>
</dbReference>
<feature type="domain" description="GGDEF" evidence="4">
    <location>
        <begin position="504"/>
        <end position="637"/>
    </location>
</feature>
<dbReference type="SMART" id="SM00091">
    <property type="entry name" value="PAS"/>
    <property type="match status" value="1"/>
</dbReference>
<evidence type="ECO:0008006" key="7">
    <source>
        <dbReference type="Google" id="ProtNLM"/>
    </source>
</evidence>
<keyword evidence="1" id="KW-0812">Transmembrane</keyword>
<accession>A0A6F8VBX5</accession>
<reference evidence="6" key="1">
    <citation type="submission" date="2020-03" db="EMBL/GenBank/DDBJ databases">
        <title>Complete genome sequence of sulfur-oxidizing bacterium skT11.</title>
        <authorList>
            <person name="Kanda M."/>
            <person name="Kojima H."/>
            <person name="Fukui M."/>
        </authorList>
    </citation>
    <scope>NUCLEOTIDE SEQUENCE [LARGE SCALE GENOMIC DNA]</scope>
    <source>
        <strain evidence="6">skT11</strain>
    </source>
</reference>